<comment type="similarity">
    <text evidence="1">Belongs to the peptidase S45 family.</text>
</comment>
<dbReference type="Gene3D" id="3.60.20.10">
    <property type="entry name" value="Glutamine Phosphoribosylpyrophosphate, subunit 1, domain 1"/>
    <property type="match status" value="1"/>
</dbReference>
<keyword evidence="6" id="KW-1185">Reference proteome</keyword>
<dbReference type="InterPro" id="IPR002692">
    <property type="entry name" value="S45"/>
</dbReference>
<keyword evidence="3" id="KW-0865">Zymogen</keyword>
<dbReference type="EC" id="3.5.1.11" evidence="5"/>
<reference evidence="5 6" key="1">
    <citation type="submission" date="2023-07" db="EMBL/GenBank/DDBJ databases">
        <title>Sequencing the genomes of 1000 actinobacteria strains.</title>
        <authorList>
            <person name="Klenk H.-P."/>
        </authorList>
    </citation>
    <scope>NUCLEOTIDE SEQUENCE [LARGE SCALE GENOMIC DNA]</scope>
    <source>
        <strain evidence="5 6">DSM 44388</strain>
    </source>
</reference>
<organism evidence="5 6">
    <name type="scientific">Kineosporia succinea</name>
    <dbReference type="NCBI Taxonomy" id="84632"/>
    <lineage>
        <taxon>Bacteria</taxon>
        <taxon>Bacillati</taxon>
        <taxon>Actinomycetota</taxon>
        <taxon>Actinomycetes</taxon>
        <taxon>Kineosporiales</taxon>
        <taxon>Kineosporiaceae</taxon>
        <taxon>Kineosporia</taxon>
    </lineage>
</organism>
<evidence type="ECO:0000256" key="2">
    <source>
        <dbReference type="ARBA" id="ARBA00022801"/>
    </source>
</evidence>
<dbReference type="InterPro" id="IPR029055">
    <property type="entry name" value="Ntn_hydrolases_N"/>
</dbReference>
<name>A0ABT9P0X5_9ACTN</name>
<proteinExistence type="inferred from homology"/>
<accession>A0ABT9P0X5</accession>
<gene>
    <name evidence="5" type="ORF">J2S57_001504</name>
</gene>
<dbReference type="PANTHER" id="PTHR34218">
    <property type="entry name" value="PEPTIDASE S45 PENICILLIN AMIDASE"/>
    <property type="match status" value="1"/>
</dbReference>
<sequence>MPGLTGSASVIRDDLGVPQIYADNAADLFRVQGYVNAQDRFFEMDLRRHITAGRLSELVGANDDALTADKLVRTLGWRQVAEKEYASAPDTTKAYLDAYAAGVNAYIHERSKSELSISYTVLERKNDLADIEPWTPADSLAWLKAMAWDLRSNYDEELDRARAINVVRNADRVKQLFPDYPFDEHSTIIDGEAAAGNQPGSGSKTETGRGTETPGDTGGATPGATGTPDAGASPSPSTTNPSSPSAGASPDDASASLVPKGTGTRTQRSADDETTTSSGSAANVSDVYTSDAAQEALSAASDALASLPSVLGDSNEGNGSNSWVVAGDLTESGLPLLANDPHLGVSMPGIWTQVGLHCNTVSEECPFDVAGYGFAGLPGVVIGHNARISWGLTNLAPDVSDFYLEKVSGETYEQDGKALKLTTRTETIKVAGGDDVTITVRSTKHGPLVSDVLPDVAEAGKTSPVPGEKVLRSTVYQVALNWTALRPGTAMDAILDLNVAGDFTEFRKAVLKLDSPAQNVIYADVDGNIGYQAPGRIPVRGSGDTQNQKVPADGTWPMIGWDSRYDWTGYVKKTDLPWVENPKDGYIIAANQAVTGPDGTAQITGDWDYGYRSERIKDLIEKAHAEHPLTVDDMRAVQTDTYNSIAALLVPMLLEQTTDEFTQSGVDLLKDWDFEQPTDSAAAAYFNTVWAKLLDLTFSDELPEGFKPDGGDRWFEVVSQLLEDPKDEWWDDGRTDDVVETRDEVLRRALTSARLELTQRLGKDPSKWRWGKLHRVTLEQTPLGGDDVPKLIRKLVNKGPYEAPGGSSIVGAFSWDASAGDFSVTAAPSMRMIVDLSNLDNSRWVGQSGISGHPWDKHYDDQLDAWIEGRDYAWAFTADAVKAAKDEQQTFKPAS</sequence>
<dbReference type="InterPro" id="IPR043147">
    <property type="entry name" value="Penicillin_amidase_A-knob"/>
</dbReference>
<keyword evidence="2 5" id="KW-0378">Hydrolase</keyword>
<protein>
    <submittedName>
        <fullName evidence="5">Penicillin amidase</fullName>
        <ecNumber evidence="5">3.5.1.11</ecNumber>
    </submittedName>
</protein>
<dbReference type="RefSeq" id="WP_307239860.1">
    <property type="nucleotide sequence ID" value="NZ_JAUSQZ010000001.1"/>
</dbReference>
<dbReference type="Pfam" id="PF01804">
    <property type="entry name" value="Penicil_amidase"/>
    <property type="match status" value="1"/>
</dbReference>
<feature type="compositionally biased region" description="Low complexity" evidence="4">
    <location>
        <begin position="222"/>
        <end position="256"/>
    </location>
</feature>
<dbReference type="SUPFAM" id="SSF56235">
    <property type="entry name" value="N-terminal nucleophile aminohydrolases (Ntn hydrolases)"/>
    <property type="match status" value="1"/>
</dbReference>
<dbReference type="InterPro" id="IPR023343">
    <property type="entry name" value="Penicillin_amidase_dom1"/>
</dbReference>
<dbReference type="Gene3D" id="1.10.439.10">
    <property type="entry name" value="Penicillin Amidohydrolase, domain 1"/>
    <property type="match status" value="1"/>
</dbReference>
<feature type="region of interest" description="Disordered" evidence="4">
    <location>
        <begin position="191"/>
        <end position="282"/>
    </location>
</feature>
<evidence type="ECO:0000256" key="3">
    <source>
        <dbReference type="ARBA" id="ARBA00023145"/>
    </source>
</evidence>
<dbReference type="Proteomes" id="UP001235712">
    <property type="component" value="Unassembled WGS sequence"/>
</dbReference>
<comment type="caution">
    <text evidence="5">The sequence shown here is derived from an EMBL/GenBank/DDBJ whole genome shotgun (WGS) entry which is preliminary data.</text>
</comment>
<dbReference type="CDD" id="cd03747">
    <property type="entry name" value="Ntn_PGA_like"/>
    <property type="match status" value="1"/>
</dbReference>
<evidence type="ECO:0000256" key="1">
    <source>
        <dbReference type="ARBA" id="ARBA00006586"/>
    </source>
</evidence>
<evidence type="ECO:0000313" key="6">
    <source>
        <dbReference type="Proteomes" id="UP001235712"/>
    </source>
</evidence>
<dbReference type="InterPro" id="IPR014395">
    <property type="entry name" value="Pen/GL7ACA/AHL_acylase"/>
</dbReference>
<dbReference type="EMBL" id="JAUSQZ010000001">
    <property type="protein sequence ID" value="MDP9825755.1"/>
    <property type="molecule type" value="Genomic_DNA"/>
</dbReference>
<dbReference type="PIRSF" id="PIRSF001227">
    <property type="entry name" value="Pen_acylase"/>
    <property type="match status" value="1"/>
</dbReference>
<dbReference type="GO" id="GO:0008953">
    <property type="term" value="F:penicillin amidase activity"/>
    <property type="evidence" value="ECO:0007669"/>
    <property type="project" value="UniProtKB-EC"/>
</dbReference>
<dbReference type="Gene3D" id="2.30.120.10">
    <property type="match status" value="1"/>
</dbReference>
<evidence type="ECO:0000313" key="5">
    <source>
        <dbReference type="EMBL" id="MDP9825755.1"/>
    </source>
</evidence>
<evidence type="ECO:0000256" key="4">
    <source>
        <dbReference type="SAM" id="MobiDB-lite"/>
    </source>
</evidence>
<dbReference type="InterPro" id="IPR043146">
    <property type="entry name" value="Penicillin_amidase_N_B-knob"/>
</dbReference>
<dbReference type="Gene3D" id="1.10.1400.10">
    <property type="match status" value="1"/>
</dbReference>
<dbReference type="PANTHER" id="PTHR34218:SF4">
    <property type="entry name" value="ACYL-HOMOSERINE LACTONE ACYLASE QUIP"/>
    <property type="match status" value="1"/>
</dbReference>